<proteinExistence type="predicted"/>
<evidence type="ECO:0000256" key="1">
    <source>
        <dbReference type="SAM" id="Coils"/>
    </source>
</evidence>
<evidence type="ECO:0000313" key="3">
    <source>
        <dbReference type="Proteomes" id="UP000578252"/>
    </source>
</evidence>
<sequence>MNLETTDLEQLAQRWAQIKDHINALQEEEDEIKTKVSQLGVGTHPAGAWKIQVQAPRRTLNKKRLQEAFPVETFPSIYSRQLDTKAVKQQLAPATLEQYMDTASSPVVTLK</sequence>
<protein>
    <submittedName>
        <fullName evidence="2">Uncharacterized protein</fullName>
    </submittedName>
</protein>
<comment type="caution">
    <text evidence="2">The sequence shown here is derived from an EMBL/GenBank/DDBJ whole genome shotgun (WGS) entry which is preliminary data.</text>
</comment>
<dbReference type="Proteomes" id="UP000578252">
    <property type="component" value="Unassembled WGS sequence"/>
</dbReference>
<gene>
    <name evidence="2" type="ORF">HHJ78_02670</name>
</gene>
<name>A0A7Y0Y414_9ACTO</name>
<accession>A0A7Y0Y414</accession>
<keyword evidence="1" id="KW-0175">Coiled coil</keyword>
<dbReference type="AlphaFoldDB" id="A0A7Y0Y414"/>
<feature type="coiled-coil region" evidence="1">
    <location>
        <begin position="8"/>
        <end position="38"/>
    </location>
</feature>
<organism evidence="2 3">
    <name type="scientific">Mobiluncus mulieris</name>
    <dbReference type="NCBI Taxonomy" id="2052"/>
    <lineage>
        <taxon>Bacteria</taxon>
        <taxon>Bacillati</taxon>
        <taxon>Actinomycetota</taxon>
        <taxon>Actinomycetes</taxon>
        <taxon>Actinomycetales</taxon>
        <taxon>Actinomycetaceae</taxon>
        <taxon>Mobiluncus</taxon>
    </lineage>
</organism>
<reference evidence="2 3" key="1">
    <citation type="submission" date="2020-04" db="EMBL/GenBank/DDBJ databases">
        <title>Antimicrobial susceptibility and clonality of vaginal-derived multi-drug resistant Mobiluncus isolates in China.</title>
        <authorList>
            <person name="Zhang X."/>
        </authorList>
    </citation>
    <scope>NUCLEOTIDE SEQUENCE [LARGE SCALE GENOMIC DNA]</scope>
    <source>
        <strain evidence="2 3">13</strain>
    </source>
</reference>
<dbReference type="EMBL" id="JABCUR010000002">
    <property type="protein sequence ID" value="NMW64459.1"/>
    <property type="molecule type" value="Genomic_DNA"/>
</dbReference>
<evidence type="ECO:0000313" key="2">
    <source>
        <dbReference type="EMBL" id="NMW64459.1"/>
    </source>
</evidence>
<dbReference type="RefSeq" id="WP_169771583.1">
    <property type="nucleotide sequence ID" value="NZ_JABCUQ010000003.1"/>
</dbReference>